<dbReference type="EMBL" id="LR796437">
    <property type="protein sequence ID" value="CAB4144054.1"/>
    <property type="molecule type" value="Genomic_DNA"/>
</dbReference>
<reference evidence="1" key="1">
    <citation type="submission" date="2020-04" db="EMBL/GenBank/DDBJ databases">
        <authorList>
            <person name="Chiriac C."/>
            <person name="Salcher M."/>
            <person name="Ghai R."/>
            <person name="Kavagutti S V."/>
        </authorList>
    </citation>
    <scope>NUCLEOTIDE SEQUENCE</scope>
</reference>
<gene>
    <name evidence="1" type="ORF">UFOVP458_16</name>
</gene>
<sequence>MTPEQKIEYNAKKKEYRKNVSEYQKQKYLEYCRKKYNDLTPEKKAELFEKRKAYYHANIEKKRAYQRMRYHLTKEKKSIDL</sequence>
<accession>A0A6J5MBR5</accession>
<organism evidence="1">
    <name type="scientific">uncultured Caudovirales phage</name>
    <dbReference type="NCBI Taxonomy" id="2100421"/>
    <lineage>
        <taxon>Viruses</taxon>
        <taxon>Duplodnaviria</taxon>
        <taxon>Heunggongvirae</taxon>
        <taxon>Uroviricota</taxon>
        <taxon>Caudoviricetes</taxon>
        <taxon>Peduoviridae</taxon>
        <taxon>Maltschvirus</taxon>
        <taxon>Maltschvirus maltsch</taxon>
    </lineage>
</organism>
<name>A0A6J5MBR5_9CAUD</name>
<proteinExistence type="predicted"/>
<evidence type="ECO:0000313" key="1">
    <source>
        <dbReference type="EMBL" id="CAB4144054.1"/>
    </source>
</evidence>
<protein>
    <submittedName>
        <fullName evidence="1">Uncharacterized protein</fullName>
    </submittedName>
</protein>